<organism evidence="3 4">
    <name type="scientific">Escallonia herrerae</name>
    <dbReference type="NCBI Taxonomy" id="1293975"/>
    <lineage>
        <taxon>Eukaryota</taxon>
        <taxon>Viridiplantae</taxon>
        <taxon>Streptophyta</taxon>
        <taxon>Embryophyta</taxon>
        <taxon>Tracheophyta</taxon>
        <taxon>Spermatophyta</taxon>
        <taxon>Magnoliopsida</taxon>
        <taxon>eudicotyledons</taxon>
        <taxon>Gunneridae</taxon>
        <taxon>Pentapetalae</taxon>
        <taxon>asterids</taxon>
        <taxon>campanulids</taxon>
        <taxon>Escalloniales</taxon>
        <taxon>Escalloniaceae</taxon>
        <taxon>Escallonia</taxon>
    </lineage>
</organism>
<feature type="compositionally biased region" description="Low complexity" evidence="1">
    <location>
        <begin position="299"/>
        <end position="311"/>
    </location>
</feature>
<feature type="region of interest" description="Disordered" evidence="1">
    <location>
        <begin position="283"/>
        <end position="311"/>
    </location>
</feature>
<gene>
    <name evidence="3" type="ORF">RJ639_015698</name>
</gene>
<protein>
    <recommendedName>
        <fullName evidence="2">Retrotransposon gag domain-containing protein</fullName>
    </recommendedName>
</protein>
<dbReference type="AlphaFoldDB" id="A0AA88VD97"/>
<keyword evidence="4" id="KW-1185">Reference proteome</keyword>
<evidence type="ECO:0000256" key="1">
    <source>
        <dbReference type="SAM" id="MobiDB-lite"/>
    </source>
</evidence>
<dbReference type="Proteomes" id="UP001188597">
    <property type="component" value="Unassembled WGS sequence"/>
</dbReference>
<feature type="domain" description="Retrotransposon gag" evidence="2">
    <location>
        <begin position="114"/>
        <end position="172"/>
    </location>
</feature>
<accession>A0AA88VD97</accession>
<evidence type="ECO:0000313" key="4">
    <source>
        <dbReference type="Proteomes" id="UP001188597"/>
    </source>
</evidence>
<dbReference type="InterPro" id="IPR005162">
    <property type="entry name" value="Retrotrans_gag_dom"/>
</dbReference>
<feature type="region of interest" description="Disordered" evidence="1">
    <location>
        <begin position="195"/>
        <end position="214"/>
    </location>
</feature>
<evidence type="ECO:0000259" key="2">
    <source>
        <dbReference type="Pfam" id="PF03732"/>
    </source>
</evidence>
<comment type="caution">
    <text evidence="3">The sequence shown here is derived from an EMBL/GenBank/DDBJ whole genome shotgun (WGS) entry which is preliminary data.</text>
</comment>
<feature type="compositionally biased region" description="Basic and acidic residues" evidence="1">
    <location>
        <begin position="258"/>
        <end position="268"/>
    </location>
</feature>
<sequence>MNFGISQSTVKDLSGAIGDVEARMRSELEAFEEHLQRTVKSQVELIFNRLDDVEVDSRLAMLERKVDVFAEELDDLIEERVAHFTKGERCFEAFDIDDEEEKVQTLVICRYIDECDVNTWEKFKHELKRQFYPKSIEDMAMINLRRLRQKGSIYKYMKQYLALMLKIPEMSESGLPQSCGEGNLTTWLPPWRLSTGRKTSSKVRGQDLQGTSVPKMGETVGRRVARPWQPMMSRVGTRDVTTIIKGKKKHEGSRKQGNSHDHKARGDPRGGCFYYAGPHYRRNCPHKGKIIASPDKPKGSNGDSSNSDGEA</sequence>
<feature type="region of interest" description="Disordered" evidence="1">
    <location>
        <begin position="243"/>
        <end position="269"/>
    </location>
</feature>
<proteinExistence type="predicted"/>
<dbReference type="EMBL" id="JAVXUP010001989">
    <property type="protein sequence ID" value="KAK3006460.1"/>
    <property type="molecule type" value="Genomic_DNA"/>
</dbReference>
<reference evidence="3" key="1">
    <citation type="submission" date="2022-12" db="EMBL/GenBank/DDBJ databases">
        <title>Draft genome assemblies for two species of Escallonia (Escalloniales).</title>
        <authorList>
            <person name="Chanderbali A."/>
            <person name="Dervinis C."/>
            <person name="Anghel I."/>
            <person name="Soltis D."/>
            <person name="Soltis P."/>
            <person name="Zapata F."/>
        </authorList>
    </citation>
    <scope>NUCLEOTIDE SEQUENCE</scope>
    <source>
        <strain evidence="3">UCBG64.0493</strain>
        <tissue evidence="3">Leaf</tissue>
    </source>
</reference>
<name>A0AA88VD97_9ASTE</name>
<evidence type="ECO:0000313" key="3">
    <source>
        <dbReference type="EMBL" id="KAK3006460.1"/>
    </source>
</evidence>
<dbReference type="Pfam" id="PF03732">
    <property type="entry name" value="Retrotrans_gag"/>
    <property type="match status" value="1"/>
</dbReference>